<proteinExistence type="predicted"/>
<dbReference type="FunCoup" id="A0A2V0PDF9">
    <property type="interactions" value="2090"/>
</dbReference>
<dbReference type="GO" id="GO:0016740">
    <property type="term" value="F:transferase activity"/>
    <property type="evidence" value="ECO:0007669"/>
    <property type="project" value="UniProtKB-KW"/>
</dbReference>
<dbReference type="InParanoid" id="A0A2V0PDF9"/>
<accession>A0A2V0PDF9</accession>
<feature type="repeat" description="TPR" evidence="3">
    <location>
        <begin position="83"/>
        <end position="116"/>
    </location>
</feature>
<dbReference type="PANTHER" id="PTHR22767">
    <property type="entry name" value="N-TERMINAL ACETYLTRANSFERASE-RELATED"/>
    <property type="match status" value="1"/>
</dbReference>
<dbReference type="InterPro" id="IPR021183">
    <property type="entry name" value="NatA_aux_su"/>
</dbReference>
<dbReference type="InterPro" id="IPR011990">
    <property type="entry name" value="TPR-like_helical_dom_sf"/>
</dbReference>
<reference evidence="5 6" key="1">
    <citation type="journal article" date="2018" name="Sci. Rep.">
        <title>Raphidocelis subcapitata (=Pseudokirchneriella subcapitata) provides an insight into genome evolution and environmental adaptations in the Sphaeropleales.</title>
        <authorList>
            <person name="Suzuki S."/>
            <person name="Yamaguchi H."/>
            <person name="Nakajima N."/>
            <person name="Kawachi M."/>
        </authorList>
    </citation>
    <scope>NUCLEOTIDE SEQUENCE [LARGE SCALE GENOMIC DNA]</scope>
    <source>
        <strain evidence="5 6">NIES-35</strain>
    </source>
</reference>
<dbReference type="SUPFAM" id="SSF48452">
    <property type="entry name" value="TPR-like"/>
    <property type="match status" value="3"/>
</dbReference>
<feature type="compositionally biased region" description="Basic and acidic residues" evidence="4">
    <location>
        <begin position="688"/>
        <end position="712"/>
    </location>
</feature>
<dbReference type="PIRSF" id="PIRSF000422">
    <property type="entry name" value="N-terminal-AcTrfase-A_aux_su"/>
    <property type="match status" value="1"/>
</dbReference>
<keyword evidence="6" id="KW-1185">Reference proteome</keyword>
<dbReference type="InterPro" id="IPR019734">
    <property type="entry name" value="TPR_rpt"/>
</dbReference>
<dbReference type="PANTHER" id="PTHR22767:SF2">
    <property type="entry name" value="N(ALPHA)-ACETYLTRANSFERASE 15_16, ISOFORM A"/>
    <property type="match status" value="1"/>
</dbReference>
<comment type="caution">
    <text evidence="5">The sequence shown here is derived from an EMBL/GenBank/DDBJ whole genome shotgun (WGS) entry which is preliminary data.</text>
</comment>
<dbReference type="GO" id="GO:0005737">
    <property type="term" value="C:cytoplasm"/>
    <property type="evidence" value="ECO:0007669"/>
    <property type="project" value="TreeGrafter"/>
</dbReference>
<evidence type="ECO:0000313" key="5">
    <source>
        <dbReference type="EMBL" id="GBF95135.1"/>
    </source>
</evidence>
<dbReference type="Proteomes" id="UP000247498">
    <property type="component" value="Unassembled WGS sequence"/>
</dbReference>
<dbReference type="Pfam" id="PF12569">
    <property type="entry name" value="NatA_aux_su"/>
    <property type="match status" value="2"/>
</dbReference>
<evidence type="ECO:0000256" key="2">
    <source>
        <dbReference type="ARBA" id="ARBA00022803"/>
    </source>
</evidence>
<keyword evidence="2 3" id="KW-0802">TPR repeat</keyword>
<keyword evidence="1" id="KW-0677">Repeat</keyword>
<feature type="compositionally biased region" description="Gly residues" evidence="4">
    <location>
        <begin position="394"/>
        <end position="419"/>
    </location>
</feature>
<evidence type="ECO:0000256" key="1">
    <source>
        <dbReference type="ARBA" id="ARBA00022737"/>
    </source>
</evidence>
<evidence type="ECO:0000313" key="6">
    <source>
        <dbReference type="Proteomes" id="UP000247498"/>
    </source>
</evidence>
<evidence type="ECO:0000256" key="4">
    <source>
        <dbReference type="SAM" id="MobiDB-lite"/>
    </source>
</evidence>
<keyword evidence="5" id="KW-0808">Transferase</keyword>
<dbReference type="STRING" id="307507.A0A2V0PDF9"/>
<name>A0A2V0PDF9_9CHLO</name>
<dbReference type="OrthoDB" id="10263032at2759"/>
<sequence length="994" mass="104624">MSATGNQPLPSKEQQLFRSLVRLYESKQYKKAVKAADQILKKLPEHGETLAMKGLTLKYMGDDKKEEAYDLARRGLRADLKSHVCWHVYGLLYRSDANYPEAIKCYLNALRLEKENAQILRDLAMLQIQMRDIPGFVETRHKLLTQKPSNRANWIAFAVGHHLEGNHDLAVQILTAYESTLEEIPASEAYEHSELLLYKAAVLREGGQARAALDLLQGQRARIRDRLSAAGEEAGLQLELGNAAEAERMYRELLATNPDNYRTHDGLRAALGLSPGDGGALTAAQREGLRELYAGLAAQYPRSAAVARIPLDFGEGEAFSAAADSFCRRYILRGIPSLFSALRPLYGDASKVQLIDKLFADYEAALRGPTAALPPRLDGGADDAPPSARAADGGANGNGNGNGNGGAAAAGDEPSGGAGAAAAAGAAAPATNGVAGLRPIDLSEAQQRADDQERDPLTWVLHFRSQHASWLGDAEGAVAASDEALARGPDIVDLHSARAAILGAAGDAEGAVHWAESARQRDLGDRYLNSLAVEALLAAGHTERAEKTAMLFTRDGDQVNNLFDMQHMWYECAAGEAALAAGAHGPALKSLTAVAKHFSDIAEDQFDFHSYCVRKMTLRAYVALLRLEDGLHGHGFFVRAAWGAVQAYVQLHDRRQSGQSGDDADDPGLSGLSAEERRREKQRRKKEEKKAAKEAADRAAAEDARRAAEREASSSGGGAKDGKSAKKRASKPADPDPQGAKLAATEDPLGEATKLVLKLRAHAPGDLRTQLAAFEVYLRKGRPLLALGAARRAAAIAGGDDGDVHRAVVRLALAVEQQPPASEAIAGVVREGLSELLAGAPSAAAAAERYFSAHGGPASPLPRRAAAAEMLARVDPVARPKAVAALLAGGASGAGTGALRRRLAAAAAPGRQPAGAAAPAAACEAAAAHDDCIDVQRLLAPGGALADAAAAARWRAVCAEAFPRSSHFGGAKRWVGGDGGGANGVGDKLAELAV</sequence>
<dbReference type="EMBL" id="BDRX01000060">
    <property type="protein sequence ID" value="GBF95135.1"/>
    <property type="molecule type" value="Genomic_DNA"/>
</dbReference>
<feature type="compositionally biased region" description="Low complexity" evidence="4">
    <location>
        <begin position="382"/>
        <end position="393"/>
    </location>
</feature>
<evidence type="ECO:0000256" key="3">
    <source>
        <dbReference type="PROSITE-ProRule" id="PRU00339"/>
    </source>
</evidence>
<protein>
    <submittedName>
        <fullName evidence="5">N-alpha-acetyltransferase auxiliary subunit</fullName>
    </submittedName>
</protein>
<dbReference type="PROSITE" id="PS50005">
    <property type="entry name" value="TPR"/>
    <property type="match status" value="1"/>
</dbReference>
<feature type="region of interest" description="Disordered" evidence="4">
    <location>
        <begin position="654"/>
        <end position="747"/>
    </location>
</feature>
<dbReference type="Gene3D" id="1.25.40.1040">
    <property type="match status" value="2"/>
</dbReference>
<dbReference type="AlphaFoldDB" id="A0A2V0PDF9"/>
<organism evidence="5 6">
    <name type="scientific">Raphidocelis subcapitata</name>
    <dbReference type="NCBI Taxonomy" id="307507"/>
    <lineage>
        <taxon>Eukaryota</taxon>
        <taxon>Viridiplantae</taxon>
        <taxon>Chlorophyta</taxon>
        <taxon>core chlorophytes</taxon>
        <taxon>Chlorophyceae</taxon>
        <taxon>CS clade</taxon>
        <taxon>Sphaeropleales</taxon>
        <taxon>Selenastraceae</taxon>
        <taxon>Raphidocelis</taxon>
    </lineage>
</organism>
<gene>
    <name evidence="5" type="ORF">Rsub_07719</name>
</gene>
<dbReference type="Gene3D" id="1.25.40.1010">
    <property type="match status" value="1"/>
</dbReference>
<feature type="region of interest" description="Disordered" evidence="4">
    <location>
        <begin position="371"/>
        <end position="420"/>
    </location>
</feature>